<dbReference type="HOGENOM" id="CLU_017584_4_2_1"/>
<gene>
    <name evidence="9" type="ORF">TTHERM_00554320</name>
</gene>
<dbReference type="GeneID" id="7840667"/>
<dbReference type="Gene3D" id="3.40.640.10">
    <property type="entry name" value="Type I PLP-dependent aspartate aminotransferase-like (Major domain)"/>
    <property type="match status" value="1"/>
</dbReference>
<dbReference type="InterPro" id="IPR004839">
    <property type="entry name" value="Aminotransferase_I/II_large"/>
</dbReference>
<evidence type="ECO:0000313" key="10">
    <source>
        <dbReference type="Proteomes" id="UP000009168"/>
    </source>
</evidence>
<sequence length="409" mass="46870">MIKASSFSLNSGLFQDLITKFVVPKQHQKEKLYFLSGDPTYYGHVDLKMSNQGYEIIKQAIMNPNNHSLPSQSEGTFEARCAVAKHFQGPNMQLSASNVILTHGANMGLLNVLYSITNPGENILVPEPGYPFYHLTAPSMGVEIRPYKLISEKSFEIDLEYLQTLVDGKTRFLWIVNPSNPCGSIFSRDHMEKIFEFCQKNKIFIISDEVYWNESFLNYEFISFGHMATEQVPVIVLGGVEKTFLVPGWSISWMIFFDKADRLRLIRNAAVPLTDYFEGPCSFMQSALPKLLDTLTPNYTKNFMGLFEDNYNYLYKEFANIPGLTPIKAQGTFYIAVIINLEQFKGFQKDLDFLQALLTEENVWILNLSAFNGNIHGFRMMTCATQEIYEKLLPRIRDFCDRHQKEVSS</sequence>
<accession>Q22UJ3</accession>
<evidence type="ECO:0000256" key="3">
    <source>
        <dbReference type="ARBA" id="ARBA00022576"/>
    </source>
</evidence>
<dbReference type="Proteomes" id="UP000009168">
    <property type="component" value="Unassembled WGS sequence"/>
</dbReference>
<dbReference type="Pfam" id="PF00155">
    <property type="entry name" value="Aminotran_1_2"/>
    <property type="match status" value="1"/>
</dbReference>
<organism evidence="9 10">
    <name type="scientific">Tetrahymena thermophila (strain SB210)</name>
    <dbReference type="NCBI Taxonomy" id="312017"/>
    <lineage>
        <taxon>Eukaryota</taxon>
        <taxon>Sar</taxon>
        <taxon>Alveolata</taxon>
        <taxon>Ciliophora</taxon>
        <taxon>Intramacronucleata</taxon>
        <taxon>Oligohymenophorea</taxon>
        <taxon>Hymenostomatida</taxon>
        <taxon>Tetrahymenina</taxon>
        <taxon>Tetrahymenidae</taxon>
        <taxon>Tetrahymena</taxon>
    </lineage>
</organism>
<dbReference type="InterPro" id="IPR015421">
    <property type="entry name" value="PyrdxlP-dep_Trfase_major"/>
</dbReference>
<dbReference type="PIRSF" id="PIRSF000517">
    <property type="entry name" value="Tyr_transaminase"/>
    <property type="match status" value="1"/>
</dbReference>
<dbReference type="NCBIfam" id="TIGR01265">
    <property type="entry name" value="tyr_nico_aTase"/>
    <property type="match status" value="1"/>
</dbReference>
<keyword evidence="10" id="KW-1185">Reference proteome</keyword>
<reference evidence="10" key="1">
    <citation type="journal article" date="2006" name="PLoS Biol.">
        <title>Macronuclear genome sequence of the ciliate Tetrahymena thermophila, a model eukaryote.</title>
        <authorList>
            <person name="Eisen J.A."/>
            <person name="Coyne R.S."/>
            <person name="Wu M."/>
            <person name="Wu D."/>
            <person name="Thiagarajan M."/>
            <person name="Wortman J.R."/>
            <person name="Badger J.H."/>
            <person name="Ren Q."/>
            <person name="Amedeo P."/>
            <person name="Jones K.M."/>
            <person name="Tallon L.J."/>
            <person name="Delcher A.L."/>
            <person name="Salzberg S.L."/>
            <person name="Silva J.C."/>
            <person name="Haas B.J."/>
            <person name="Majoros W.H."/>
            <person name="Farzad M."/>
            <person name="Carlton J.M."/>
            <person name="Smith R.K. Jr."/>
            <person name="Garg J."/>
            <person name="Pearlman R.E."/>
            <person name="Karrer K.M."/>
            <person name="Sun L."/>
            <person name="Manning G."/>
            <person name="Elde N.C."/>
            <person name="Turkewitz A.P."/>
            <person name="Asai D.J."/>
            <person name="Wilkes D.E."/>
            <person name="Wang Y."/>
            <person name="Cai H."/>
            <person name="Collins K."/>
            <person name="Stewart B.A."/>
            <person name="Lee S.R."/>
            <person name="Wilamowska K."/>
            <person name="Weinberg Z."/>
            <person name="Ruzzo W.L."/>
            <person name="Wloga D."/>
            <person name="Gaertig J."/>
            <person name="Frankel J."/>
            <person name="Tsao C.-C."/>
            <person name="Gorovsky M.A."/>
            <person name="Keeling P.J."/>
            <person name="Waller R.F."/>
            <person name="Patron N.J."/>
            <person name="Cherry J.M."/>
            <person name="Stover N.A."/>
            <person name="Krieger C.J."/>
            <person name="del Toro C."/>
            <person name="Ryder H.F."/>
            <person name="Williamson S.C."/>
            <person name="Barbeau R.A."/>
            <person name="Hamilton E.P."/>
            <person name="Orias E."/>
        </authorList>
    </citation>
    <scope>NUCLEOTIDE SEQUENCE [LARGE SCALE GENOMIC DNA]</scope>
    <source>
        <strain evidence="10">SB210</strain>
    </source>
</reference>
<dbReference type="eggNOG" id="KOG0259">
    <property type="taxonomic scope" value="Eukaryota"/>
</dbReference>
<evidence type="ECO:0000256" key="4">
    <source>
        <dbReference type="ARBA" id="ARBA00022679"/>
    </source>
</evidence>
<dbReference type="RefSeq" id="XP_001009222.1">
    <property type="nucleotide sequence ID" value="XM_001009222.3"/>
</dbReference>
<dbReference type="InterPro" id="IPR015422">
    <property type="entry name" value="PyrdxlP-dep_Trfase_small"/>
</dbReference>
<evidence type="ECO:0000256" key="6">
    <source>
        <dbReference type="PIRNR" id="PIRNR000517"/>
    </source>
</evidence>
<dbReference type="GO" id="GO:0004838">
    <property type="term" value="F:L-tyrosine-2-oxoglutarate transaminase activity"/>
    <property type="evidence" value="ECO:0007669"/>
    <property type="project" value="TreeGrafter"/>
</dbReference>
<dbReference type="PANTHER" id="PTHR45744">
    <property type="entry name" value="TYROSINE AMINOTRANSFERASE"/>
    <property type="match status" value="1"/>
</dbReference>
<evidence type="ECO:0000256" key="2">
    <source>
        <dbReference type="ARBA" id="ARBA00007441"/>
    </source>
</evidence>
<dbReference type="PANTHER" id="PTHR45744:SF2">
    <property type="entry name" value="TYROSINE AMINOTRANSFERASE"/>
    <property type="match status" value="1"/>
</dbReference>
<evidence type="ECO:0000259" key="8">
    <source>
        <dbReference type="Pfam" id="PF00155"/>
    </source>
</evidence>
<keyword evidence="3 9" id="KW-0032">Aminotransferase</keyword>
<dbReference type="OMA" id="LVPGSQC"/>
<comment type="similarity">
    <text evidence="2 6">Belongs to the class-I pyridoxal-phosphate-dependent aminotransferase family.</text>
</comment>
<dbReference type="InterPro" id="IPR015424">
    <property type="entry name" value="PyrdxlP-dep_Trfase"/>
</dbReference>
<dbReference type="GO" id="GO:0030170">
    <property type="term" value="F:pyridoxal phosphate binding"/>
    <property type="evidence" value="ECO:0007669"/>
    <property type="project" value="InterPro"/>
</dbReference>
<feature type="domain" description="Aminotransferase class I/classII large" evidence="8">
    <location>
        <begin position="72"/>
        <end position="392"/>
    </location>
</feature>
<dbReference type="Gene3D" id="3.90.1150.10">
    <property type="entry name" value="Aspartate Aminotransferase, domain 1"/>
    <property type="match status" value="1"/>
</dbReference>
<dbReference type="CDD" id="cd00609">
    <property type="entry name" value="AAT_like"/>
    <property type="match status" value="1"/>
</dbReference>
<evidence type="ECO:0000313" key="9">
    <source>
        <dbReference type="EMBL" id="EAR88977.1"/>
    </source>
</evidence>
<comment type="cofactor">
    <cofactor evidence="1 6 7">
        <name>pyridoxal 5'-phosphate</name>
        <dbReference type="ChEBI" id="CHEBI:597326"/>
    </cofactor>
</comment>
<dbReference type="GO" id="GO:0006572">
    <property type="term" value="P:L-tyrosine catabolic process"/>
    <property type="evidence" value="ECO:0007669"/>
    <property type="project" value="TreeGrafter"/>
</dbReference>
<evidence type="ECO:0000256" key="1">
    <source>
        <dbReference type="ARBA" id="ARBA00001933"/>
    </source>
</evidence>
<evidence type="ECO:0000256" key="5">
    <source>
        <dbReference type="ARBA" id="ARBA00022898"/>
    </source>
</evidence>
<dbReference type="InParanoid" id="Q22UJ3"/>
<dbReference type="KEGG" id="tet:TTHERM_00554320"/>
<feature type="modified residue" description="N6-(pyridoxal phosphate)lysine" evidence="7">
    <location>
        <position position="242"/>
    </location>
</feature>
<dbReference type="EMBL" id="GG662828">
    <property type="protein sequence ID" value="EAR88977.1"/>
    <property type="molecule type" value="Genomic_DNA"/>
</dbReference>
<dbReference type="STRING" id="312017.Q22UJ3"/>
<keyword evidence="5 6" id="KW-0663">Pyridoxal phosphate</keyword>
<name>Q22UJ3_TETTS</name>
<dbReference type="SUPFAM" id="SSF53383">
    <property type="entry name" value="PLP-dependent transferases"/>
    <property type="match status" value="1"/>
</dbReference>
<protein>
    <submittedName>
        <fullName evidence="9">Tyrosine/nicotianamine aminotransferase</fullName>
    </submittedName>
</protein>
<dbReference type="InterPro" id="IPR005958">
    <property type="entry name" value="TyrNic_aminoTrfase"/>
</dbReference>
<dbReference type="AlphaFoldDB" id="Q22UJ3"/>
<keyword evidence="4" id="KW-0808">Transferase</keyword>
<proteinExistence type="inferred from homology"/>
<dbReference type="OrthoDB" id="7042322at2759"/>
<evidence type="ECO:0000256" key="7">
    <source>
        <dbReference type="PIRSR" id="PIRSR000517-1"/>
    </source>
</evidence>